<protein>
    <submittedName>
        <fullName evidence="1">Uncharacterized protein</fullName>
    </submittedName>
</protein>
<sequence length="49" mass="5412">MPGWEGVKALGRRGNVEVVVRHFPNVAQLLELHMYPSKQINPMGIGDGI</sequence>
<accession>F3GLA1</accession>
<reference evidence="1 2" key="1">
    <citation type="journal article" date="2011" name="PLoS Pathog.">
        <title>Dynamic evolution of pathogenicity revealed by sequencing and comparative genomics of 19 Pseudomonas syringae isolates.</title>
        <authorList>
            <person name="Baltrus D.A."/>
            <person name="Nishimura M.T."/>
            <person name="Romanchuk A."/>
            <person name="Chang J.H."/>
            <person name="Mukhtar M.S."/>
            <person name="Cherkis K."/>
            <person name="Roach J."/>
            <person name="Grant S.R."/>
            <person name="Jones C.D."/>
            <person name="Dangl J.L."/>
        </authorList>
    </citation>
    <scope>NUCLEOTIDE SEQUENCE [LARGE SCALE GENOMIC DNA]</scope>
    <source>
        <strain evidence="1 2">1704B</strain>
    </source>
</reference>
<evidence type="ECO:0000313" key="1">
    <source>
        <dbReference type="EMBL" id="EGH47854.1"/>
    </source>
</evidence>
<proteinExistence type="predicted"/>
<organism evidence="1 2">
    <name type="scientific">Pseudomonas syringae pv. pisi str. 1704B</name>
    <dbReference type="NCBI Taxonomy" id="629263"/>
    <lineage>
        <taxon>Bacteria</taxon>
        <taxon>Pseudomonadati</taxon>
        <taxon>Pseudomonadota</taxon>
        <taxon>Gammaproteobacteria</taxon>
        <taxon>Pseudomonadales</taxon>
        <taxon>Pseudomonadaceae</taxon>
        <taxon>Pseudomonas</taxon>
        <taxon>Pseudomonas syringae</taxon>
    </lineage>
</organism>
<dbReference type="BioCyc" id="PSYR629263:G11X0-6997-MONOMER"/>
<keyword evidence="2" id="KW-1185">Reference proteome</keyword>
<dbReference type="EMBL" id="AEAI01002574">
    <property type="protein sequence ID" value="EGH47854.1"/>
    <property type="molecule type" value="Genomic_DNA"/>
</dbReference>
<dbReference type="AlphaFoldDB" id="F3GLA1"/>
<name>F3GLA1_PSESJ</name>
<gene>
    <name evidence="1" type="ORF">PSYPI_38509</name>
</gene>
<dbReference type="HOGENOM" id="CLU_3139779_0_0_6"/>
<comment type="caution">
    <text evidence="1">The sequence shown here is derived from an EMBL/GenBank/DDBJ whole genome shotgun (WGS) entry which is preliminary data.</text>
</comment>
<dbReference type="Proteomes" id="UP000004986">
    <property type="component" value="Unassembled WGS sequence"/>
</dbReference>
<evidence type="ECO:0000313" key="2">
    <source>
        <dbReference type="Proteomes" id="UP000004986"/>
    </source>
</evidence>